<dbReference type="PROSITE" id="PS50851">
    <property type="entry name" value="CHEW"/>
    <property type="match status" value="1"/>
</dbReference>
<dbReference type="GO" id="GO:0006935">
    <property type="term" value="P:chemotaxis"/>
    <property type="evidence" value="ECO:0007669"/>
    <property type="project" value="InterPro"/>
</dbReference>
<protein>
    <submittedName>
        <fullName evidence="2">Chemotaxis protein CheW</fullName>
    </submittedName>
</protein>
<keyword evidence="3" id="KW-1185">Reference proteome</keyword>
<reference evidence="2 3" key="1">
    <citation type="submission" date="2020-07" db="EMBL/GenBank/DDBJ databases">
        <title>Endozoicomonas sp. nov., isolated from sediment.</title>
        <authorList>
            <person name="Gu T."/>
        </authorList>
    </citation>
    <scope>NUCLEOTIDE SEQUENCE [LARGE SCALE GENOMIC DNA]</scope>
    <source>
        <strain evidence="2 3">SM1973</strain>
    </source>
</reference>
<comment type="caution">
    <text evidence="2">The sequence shown here is derived from an EMBL/GenBank/DDBJ whole genome shotgun (WGS) entry which is preliminary data.</text>
</comment>
<dbReference type="InterPro" id="IPR002545">
    <property type="entry name" value="CheW-lke_dom"/>
</dbReference>
<evidence type="ECO:0000313" key="2">
    <source>
        <dbReference type="EMBL" id="NYZ64497.1"/>
    </source>
</evidence>
<dbReference type="Gene3D" id="2.30.30.40">
    <property type="entry name" value="SH3 Domains"/>
    <property type="match status" value="1"/>
</dbReference>
<accession>A0A853I4H9</accession>
<dbReference type="AlphaFoldDB" id="A0A853I4H9"/>
<name>A0A853I4H9_9GAMM</name>
<gene>
    <name evidence="2" type="ORF">H0A36_00665</name>
</gene>
<dbReference type="Gene3D" id="2.40.50.180">
    <property type="entry name" value="CheA-289, Domain 4"/>
    <property type="match status" value="1"/>
</dbReference>
<dbReference type="InterPro" id="IPR036061">
    <property type="entry name" value="CheW-like_dom_sf"/>
</dbReference>
<dbReference type="Proteomes" id="UP000569732">
    <property type="component" value="Unassembled WGS sequence"/>
</dbReference>
<proteinExistence type="predicted"/>
<dbReference type="RefSeq" id="WP_180566529.1">
    <property type="nucleotide sequence ID" value="NZ_JACCKB010000001.1"/>
</dbReference>
<feature type="domain" description="CheW-like" evidence="1">
    <location>
        <begin position="8"/>
        <end position="153"/>
    </location>
</feature>
<dbReference type="Pfam" id="PF01584">
    <property type="entry name" value="CheW"/>
    <property type="match status" value="1"/>
</dbReference>
<organism evidence="2 3">
    <name type="scientific">Spartinivicinus marinus</name>
    <dbReference type="NCBI Taxonomy" id="2994442"/>
    <lineage>
        <taxon>Bacteria</taxon>
        <taxon>Pseudomonadati</taxon>
        <taxon>Pseudomonadota</taxon>
        <taxon>Gammaproteobacteria</taxon>
        <taxon>Oceanospirillales</taxon>
        <taxon>Zooshikellaceae</taxon>
        <taxon>Spartinivicinus</taxon>
    </lineage>
</organism>
<dbReference type="SMART" id="SM00260">
    <property type="entry name" value="CheW"/>
    <property type="match status" value="1"/>
</dbReference>
<evidence type="ECO:0000313" key="3">
    <source>
        <dbReference type="Proteomes" id="UP000569732"/>
    </source>
</evidence>
<dbReference type="SUPFAM" id="SSF50341">
    <property type="entry name" value="CheW-like"/>
    <property type="match status" value="1"/>
</dbReference>
<sequence length="153" mass="16781">MATEQESQLSALLVPIQDKMLLVPNVTIAELINFEKPNASGDTPEWHLGQLTWREQTIPVVSFEIANGEEYRGDTANARVAIVNGITGQRELSFYAIIVQGIPHSVKLTESEIVKQDEKVGEVEMVAVQAAGEPAIIPNLDKLEKMILDFGLA</sequence>
<dbReference type="GO" id="GO:0007165">
    <property type="term" value="P:signal transduction"/>
    <property type="evidence" value="ECO:0007669"/>
    <property type="project" value="InterPro"/>
</dbReference>
<dbReference type="EMBL" id="JACCKB010000001">
    <property type="protein sequence ID" value="NYZ64497.1"/>
    <property type="molecule type" value="Genomic_DNA"/>
</dbReference>
<evidence type="ECO:0000259" key="1">
    <source>
        <dbReference type="PROSITE" id="PS50851"/>
    </source>
</evidence>